<comment type="similarity">
    <text evidence="6">Belongs to the methyltransferase superfamily. METTL16/RlmF family.</text>
</comment>
<dbReference type="CDD" id="cd02440">
    <property type="entry name" value="AdoMet_MTases"/>
    <property type="match status" value="1"/>
</dbReference>
<evidence type="ECO:0000256" key="7">
    <source>
        <dbReference type="SAM" id="MobiDB-lite"/>
    </source>
</evidence>
<dbReference type="GO" id="GO:0052907">
    <property type="term" value="F:23S rRNA (adenine(1618)-N(6))-methyltransferase activity"/>
    <property type="evidence" value="ECO:0007669"/>
    <property type="project" value="UniProtKB-EC"/>
</dbReference>
<keyword evidence="2 6" id="KW-0698">rRNA processing</keyword>
<reference evidence="8" key="1">
    <citation type="submission" date="2023-07" db="EMBL/GenBank/DDBJ databases">
        <title>Genome content predicts the carbon catabolic preferences of heterotrophic bacteria.</title>
        <authorList>
            <person name="Gralka M."/>
        </authorList>
    </citation>
    <scope>NUCLEOTIDE SEQUENCE</scope>
    <source>
        <strain evidence="8">I3M17_2</strain>
    </source>
</reference>
<evidence type="ECO:0000313" key="8">
    <source>
        <dbReference type="EMBL" id="MDO6423376.1"/>
    </source>
</evidence>
<dbReference type="GO" id="GO:0005737">
    <property type="term" value="C:cytoplasm"/>
    <property type="evidence" value="ECO:0007669"/>
    <property type="project" value="UniProtKB-SubCell"/>
</dbReference>
<protein>
    <recommendedName>
        <fullName evidence="6">Ribosomal RNA large subunit methyltransferase F</fullName>
        <ecNumber evidence="6">2.1.1.181</ecNumber>
    </recommendedName>
    <alternativeName>
        <fullName evidence="6">23S rRNA mA1618 methyltransferase</fullName>
    </alternativeName>
    <alternativeName>
        <fullName evidence="6">rRNA adenine N-6-methyltransferase</fullName>
    </alternativeName>
</protein>
<dbReference type="SUPFAM" id="SSF53335">
    <property type="entry name" value="S-adenosyl-L-methionine-dependent methyltransferases"/>
    <property type="match status" value="1"/>
</dbReference>
<evidence type="ECO:0000256" key="5">
    <source>
        <dbReference type="ARBA" id="ARBA00022691"/>
    </source>
</evidence>
<evidence type="ECO:0000256" key="3">
    <source>
        <dbReference type="ARBA" id="ARBA00022603"/>
    </source>
</evidence>
<keyword evidence="4 6" id="KW-0808">Transferase</keyword>
<dbReference type="EC" id="2.1.1.181" evidence="6"/>
<gene>
    <name evidence="6 8" type="primary">rlmF</name>
    <name evidence="8" type="ORF">Q4521_12925</name>
</gene>
<accession>A0AAW7X959</accession>
<dbReference type="Pfam" id="PF05971">
    <property type="entry name" value="Methyltransf_10"/>
    <property type="match status" value="1"/>
</dbReference>
<comment type="function">
    <text evidence="6">Specifically methylates the adenine in position 1618 of 23S rRNA.</text>
</comment>
<dbReference type="EMBL" id="JAUOPB010000009">
    <property type="protein sequence ID" value="MDO6423376.1"/>
    <property type="molecule type" value="Genomic_DNA"/>
</dbReference>
<proteinExistence type="inferred from homology"/>
<feature type="region of interest" description="Disordered" evidence="7">
    <location>
        <begin position="1"/>
        <end position="21"/>
    </location>
</feature>
<feature type="compositionally biased region" description="Basic residues" evidence="7">
    <location>
        <begin position="8"/>
        <end position="21"/>
    </location>
</feature>
<evidence type="ECO:0000256" key="6">
    <source>
        <dbReference type="HAMAP-Rule" id="MF_01848"/>
    </source>
</evidence>
<comment type="subcellular location">
    <subcellularLocation>
        <location evidence="6">Cytoplasm</location>
    </subcellularLocation>
</comment>
<organism evidence="8 9">
    <name type="scientific">Saccharophagus degradans</name>
    <dbReference type="NCBI Taxonomy" id="86304"/>
    <lineage>
        <taxon>Bacteria</taxon>
        <taxon>Pseudomonadati</taxon>
        <taxon>Pseudomonadota</taxon>
        <taxon>Gammaproteobacteria</taxon>
        <taxon>Cellvibrionales</taxon>
        <taxon>Cellvibrionaceae</taxon>
        <taxon>Saccharophagus</taxon>
    </lineage>
</organism>
<dbReference type="HAMAP" id="MF_01848">
    <property type="entry name" value="23SrRNA_methyltr_F"/>
    <property type="match status" value="1"/>
</dbReference>
<comment type="caution">
    <text evidence="8">The sequence shown here is derived from an EMBL/GenBank/DDBJ whole genome shotgun (WGS) entry which is preliminary data.</text>
</comment>
<dbReference type="RefSeq" id="WP_303493065.1">
    <property type="nucleotide sequence ID" value="NZ_JAUOPB010000009.1"/>
</dbReference>
<dbReference type="Gene3D" id="3.40.50.150">
    <property type="entry name" value="Vaccinia Virus protein VP39"/>
    <property type="match status" value="1"/>
</dbReference>
<dbReference type="PIRSF" id="PIRSF029038">
    <property type="entry name" value="Mtase_YbiN_prd"/>
    <property type="match status" value="1"/>
</dbReference>
<dbReference type="InterPro" id="IPR010286">
    <property type="entry name" value="METTL16/RlmF"/>
</dbReference>
<dbReference type="NCBIfam" id="NF008725">
    <property type="entry name" value="PRK11727.1"/>
    <property type="match status" value="1"/>
</dbReference>
<dbReference type="InterPro" id="IPR016909">
    <property type="entry name" value="rRNA_lsu_MeTfrase_F"/>
</dbReference>
<dbReference type="InterPro" id="IPR029063">
    <property type="entry name" value="SAM-dependent_MTases_sf"/>
</dbReference>
<evidence type="ECO:0000256" key="4">
    <source>
        <dbReference type="ARBA" id="ARBA00022679"/>
    </source>
</evidence>
<comment type="catalytic activity">
    <reaction evidence="6">
        <text>adenosine(1618) in 23S rRNA + S-adenosyl-L-methionine = N(6)-methyladenosine(1618) in 23S rRNA + S-adenosyl-L-homocysteine + H(+)</text>
        <dbReference type="Rhea" id="RHEA:16497"/>
        <dbReference type="Rhea" id="RHEA-COMP:10229"/>
        <dbReference type="Rhea" id="RHEA-COMP:10231"/>
        <dbReference type="ChEBI" id="CHEBI:15378"/>
        <dbReference type="ChEBI" id="CHEBI:57856"/>
        <dbReference type="ChEBI" id="CHEBI:59789"/>
        <dbReference type="ChEBI" id="CHEBI:74411"/>
        <dbReference type="ChEBI" id="CHEBI:74449"/>
        <dbReference type="EC" id="2.1.1.181"/>
    </reaction>
</comment>
<evidence type="ECO:0000313" key="9">
    <source>
        <dbReference type="Proteomes" id="UP001169760"/>
    </source>
</evidence>
<sequence>MQKSANSKTRKQSKGLHPRNIHRNGYDFDALKACHPPLAQHIKSNPAGAATIDFANSDAVKALNTALLQHHYKIESWSIPDGALCPPIPGRVDYIHYIAELLGCPLPSGKINTANTCTANTNTSNTRTNNPVNLLDVGTGANGIYALLACAVYGWRCVGSDINSESLANVKAVLTNNPTLNANISLRLQPNKDACFSQIIQTDEYFDVSVCNPPFHASQEEASKGTNRKLHNLARSRDTAHTAKQPSLNFGGQHAELWCNGGERLFLKKMIKESQAFAQQVGWFTSLVSKSENVQPALKLIRKLGATEVREIEMMQGNKITRVIAWRFNP</sequence>
<evidence type="ECO:0000256" key="1">
    <source>
        <dbReference type="ARBA" id="ARBA00022490"/>
    </source>
</evidence>
<keyword evidence="3 6" id="KW-0489">Methyltransferase</keyword>
<dbReference type="GO" id="GO:0070475">
    <property type="term" value="P:rRNA base methylation"/>
    <property type="evidence" value="ECO:0007669"/>
    <property type="project" value="TreeGrafter"/>
</dbReference>
<keyword evidence="5 6" id="KW-0949">S-adenosyl-L-methionine</keyword>
<keyword evidence="1 6" id="KW-0963">Cytoplasm</keyword>
<dbReference type="AlphaFoldDB" id="A0AAW7X959"/>
<dbReference type="PANTHER" id="PTHR13393:SF0">
    <property type="entry name" value="RNA N6-ADENOSINE-METHYLTRANSFERASE METTL16"/>
    <property type="match status" value="1"/>
</dbReference>
<dbReference type="PANTHER" id="PTHR13393">
    <property type="entry name" value="SAM-DEPENDENT METHYLTRANSFERASE"/>
    <property type="match status" value="1"/>
</dbReference>
<evidence type="ECO:0000256" key="2">
    <source>
        <dbReference type="ARBA" id="ARBA00022552"/>
    </source>
</evidence>
<name>A0AAW7X959_9GAMM</name>
<dbReference type="Proteomes" id="UP001169760">
    <property type="component" value="Unassembled WGS sequence"/>
</dbReference>